<gene>
    <name evidence="3" type="ORF">MUO15_18055</name>
</gene>
<proteinExistence type="predicted"/>
<dbReference type="InterPro" id="IPR050237">
    <property type="entry name" value="ATP-dep_AMP-bd_enzyme"/>
</dbReference>
<organism evidence="3 4">
    <name type="scientific">Halobacillus amylolyticus</name>
    <dbReference type="NCBI Taxonomy" id="2932259"/>
    <lineage>
        <taxon>Bacteria</taxon>
        <taxon>Bacillati</taxon>
        <taxon>Bacillota</taxon>
        <taxon>Bacilli</taxon>
        <taxon>Bacillales</taxon>
        <taxon>Bacillaceae</taxon>
        <taxon>Halobacillus</taxon>
    </lineage>
</organism>
<dbReference type="InterPro" id="IPR020845">
    <property type="entry name" value="AMP-binding_CS"/>
</dbReference>
<dbReference type="PANTHER" id="PTHR43767:SF1">
    <property type="entry name" value="NONRIBOSOMAL PEPTIDE SYNTHASE PES1 (EUROFUNG)-RELATED"/>
    <property type="match status" value="1"/>
</dbReference>
<keyword evidence="4" id="KW-1185">Reference proteome</keyword>
<evidence type="ECO:0000313" key="4">
    <source>
        <dbReference type="Proteomes" id="UP000830326"/>
    </source>
</evidence>
<dbReference type="Pfam" id="PF13193">
    <property type="entry name" value="AMP-binding_C"/>
    <property type="match status" value="1"/>
</dbReference>
<reference evidence="3" key="1">
    <citation type="submission" date="2022-04" db="EMBL/GenBank/DDBJ databases">
        <title>Halobacillus sp. isolated from saltern.</title>
        <authorList>
            <person name="Won M."/>
            <person name="Lee C.-M."/>
            <person name="Woen H.-Y."/>
            <person name="Kwon S.-W."/>
        </authorList>
    </citation>
    <scope>NUCLEOTIDE SEQUENCE</scope>
    <source>
        <strain evidence="3">SSHM10-5</strain>
    </source>
</reference>
<feature type="domain" description="AMP-dependent synthetase/ligase" evidence="1">
    <location>
        <begin position="29"/>
        <end position="408"/>
    </location>
</feature>
<dbReference type="RefSeq" id="WP_245031472.1">
    <property type="nucleotide sequence ID" value="NZ_CP095075.1"/>
</dbReference>
<dbReference type="InterPro" id="IPR045851">
    <property type="entry name" value="AMP-bd_C_sf"/>
</dbReference>
<dbReference type="NCBIfam" id="NF006181">
    <property type="entry name" value="PRK08314.1"/>
    <property type="match status" value="1"/>
</dbReference>
<dbReference type="InterPro" id="IPR025110">
    <property type="entry name" value="AMP-bd_C"/>
</dbReference>
<evidence type="ECO:0000259" key="1">
    <source>
        <dbReference type="Pfam" id="PF00501"/>
    </source>
</evidence>
<evidence type="ECO:0000259" key="2">
    <source>
        <dbReference type="Pfam" id="PF13193"/>
    </source>
</evidence>
<dbReference type="EMBL" id="CP095075">
    <property type="protein sequence ID" value="UOR11473.1"/>
    <property type="molecule type" value="Genomic_DNA"/>
</dbReference>
<dbReference type="Gene3D" id="3.40.50.12780">
    <property type="entry name" value="N-terminal domain of ligase-like"/>
    <property type="match status" value="1"/>
</dbReference>
<dbReference type="InterPro" id="IPR042099">
    <property type="entry name" value="ANL_N_sf"/>
</dbReference>
<protein>
    <submittedName>
        <fullName evidence="3">Long-chain-fatty-acid--CoA ligase</fullName>
    </submittedName>
</protein>
<evidence type="ECO:0000313" key="3">
    <source>
        <dbReference type="EMBL" id="UOR11473.1"/>
    </source>
</evidence>
<dbReference type="Gene3D" id="3.30.300.30">
    <property type="match status" value="1"/>
</dbReference>
<dbReference type="GO" id="GO:0016874">
    <property type="term" value="F:ligase activity"/>
    <property type="evidence" value="ECO:0007669"/>
    <property type="project" value="UniProtKB-KW"/>
</dbReference>
<dbReference type="Proteomes" id="UP000830326">
    <property type="component" value="Chromosome"/>
</dbReference>
<sequence length="559" mass="63152">MQTRHFEFWPKLSKSITFPETPLIDNLTVSAARYPNHEAIYYYGQTITYRQLMKEVESLAGYLQQNLGVANGEKVLLFMQNSPQFVIGYYAILRAGAVVVPINPMLKTNELEFYVKDCGIENGIIGQELVEQVQPLVDSTSLQNLVIASYSDYKGEDFDEMLPAEVAAPRASFDHPHFFLWEDAIQAGARPGNQNSNADDLAVLPYTSGTTGLPKGCMHTNRTVQANTVGAYHWSRSTTHSKSLMTLPLFHVTGMVHSMHMPIFSGSTMVIMTRWNRETARRLIKEQRCTHWVTISTMLIDFLANPDVKAEDLTSLLGISGGGAAFPKAVGEKLYQLTGLEFAEGYGLSETIAQTHFNPPERPKMQCLGIPSFDVDSRIIDPVTNEEVRTDEIGEIVVNGPQVMVGYYNREDENEASFIELEGKSFFRTGDIGRVDEEGYFFIVDRVKRMINASGYNVWPTEVESYLYDHHAVKQACVVGIPDPRKGENIKAFVILNEEFEGEITEEEIIEWSKQHMAAYKYPRVVEFKKEFPTTNSGKILWRKLQEEEKEKVEGTNKS</sequence>
<dbReference type="InterPro" id="IPR000873">
    <property type="entry name" value="AMP-dep_synth/lig_dom"/>
</dbReference>
<dbReference type="PANTHER" id="PTHR43767">
    <property type="entry name" value="LONG-CHAIN-FATTY-ACID--COA LIGASE"/>
    <property type="match status" value="1"/>
</dbReference>
<keyword evidence="3" id="KW-0436">Ligase</keyword>
<dbReference type="Pfam" id="PF00501">
    <property type="entry name" value="AMP-binding"/>
    <property type="match status" value="1"/>
</dbReference>
<name>A0ABY4HAL8_9BACI</name>
<feature type="domain" description="AMP-binding enzyme C-terminal" evidence="2">
    <location>
        <begin position="462"/>
        <end position="539"/>
    </location>
</feature>
<dbReference type="SUPFAM" id="SSF56801">
    <property type="entry name" value="Acetyl-CoA synthetase-like"/>
    <property type="match status" value="1"/>
</dbReference>
<accession>A0ABY4HAL8</accession>
<dbReference type="PROSITE" id="PS00455">
    <property type="entry name" value="AMP_BINDING"/>
    <property type="match status" value="1"/>
</dbReference>